<dbReference type="GO" id="GO:0046872">
    <property type="term" value="F:metal ion binding"/>
    <property type="evidence" value="ECO:0007669"/>
    <property type="project" value="UniProtKB-KW"/>
</dbReference>
<dbReference type="Gene3D" id="1.10.760.10">
    <property type="entry name" value="Cytochrome c-like domain"/>
    <property type="match status" value="1"/>
</dbReference>
<evidence type="ECO:0000256" key="3">
    <source>
        <dbReference type="ARBA" id="ARBA00022723"/>
    </source>
</evidence>
<gene>
    <name evidence="9" type="ORF">JKL49_18735</name>
</gene>
<evidence type="ECO:0000256" key="4">
    <source>
        <dbReference type="ARBA" id="ARBA00022982"/>
    </source>
</evidence>
<dbReference type="InterPro" id="IPR009056">
    <property type="entry name" value="Cyt_c-like_dom"/>
</dbReference>
<sequence length="132" mass="13736">MVRLLTPRRLAALVLAALTLAAAGASPALAGDALKGKQVFSQQCSTCHAAAKGAAPILGPTLWGVVGRPTATLPGFAYSKAMKGAGGVWDEARLRTYLPGPQKLIPGIRMTYPGLKNPAQLDDLIAYLKTLK</sequence>
<dbReference type="InterPro" id="IPR002327">
    <property type="entry name" value="Cyt_c_1A/1B"/>
</dbReference>
<dbReference type="InterPro" id="IPR036909">
    <property type="entry name" value="Cyt_c-like_dom_sf"/>
</dbReference>
<comment type="caution">
    <text evidence="9">The sequence shown here is derived from an EMBL/GenBank/DDBJ whole genome shotgun (WGS) entry which is preliminary data.</text>
</comment>
<dbReference type="EMBL" id="JAGSGD010000001">
    <property type="protein sequence ID" value="MBR7621436.1"/>
    <property type="molecule type" value="Genomic_DNA"/>
</dbReference>
<reference evidence="9" key="1">
    <citation type="submission" date="2021-04" db="EMBL/GenBank/DDBJ databases">
        <title>Draft genome assembly of strain Phenylobacterium sp. 20VBR1 using MiniION and Illumina platforms.</title>
        <authorList>
            <person name="Thomas F.A."/>
            <person name="Krishnan K.P."/>
            <person name="Sinha R.K."/>
        </authorList>
    </citation>
    <scope>NUCLEOTIDE SEQUENCE</scope>
    <source>
        <strain evidence="9">20VBR1</strain>
    </source>
</reference>
<evidence type="ECO:0000313" key="9">
    <source>
        <dbReference type="EMBL" id="MBR7621436.1"/>
    </source>
</evidence>
<evidence type="ECO:0000256" key="2">
    <source>
        <dbReference type="ARBA" id="ARBA00022617"/>
    </source>
</evidence>
<evidence type="ECO:0000256" key="5">
    <source>
        <dbReference type="ARBA" id="ARBA00023004"/>
    </source>
</evidence>
<keyword evidence="3 6" id="KW-0479">Metal-binding</keyword>
<keyword evidence="2 6" id="KW-0349">Heme</keyword>
<evidence type="ECO:0000313" key="10">
    <source>
        <dbReference type="Proteomes" id="UP000622580"/>
    </source>
</evidence>
<accession>A0A941HXT7</accession>
<dbReference type="RefSeq" id="WP_215342602.1">
    <property type="nucleotide sequence ID" value="NZ_JAGSGD010000001.1"/>
</dbReference>
<evidence type="ECO:0000256" key="1">
    <source>
        <dbReference type="ARBA" id="ARBA00022448"/>
    </source>
</evidence>
<keyword evidence="7" id="KW-0732">Signal</keyword>
<keyword evidence="1" id="KW-0813">Transport</keyword>
<feature type="chain" id="PRO_5036909162" evidence="7">
    <location>
        <begin position="31"/>
        <end position="132"/>
    </location>
</feature>
<dbReference type="Pfam" id="PF00034">
    <property type="entry name" value="Cytochrom_C"/>
    <property type="match status" value="1"/>
</dbReference>
<keyword evidence="5 6" id="KW-0408">Iron</keyword>
<dbReference type="GO" id="GO:0020037">
    <property type="term" value="F:heme binding"/>
    <property type="evidence" value="ECO:0007669"/>
    <property type="project" value="InterPro"/>
</dbReference>
<dbReference type="AlphaFoldDB" id="A0A941HXT7"/>
<dbReference type="SUPFAM" id="SSF46626">
    <property type="entry name" value="Cytochrome c"/>
    <property type="match status" value="1"/>
</dbReference>
<keyword evidence="4" id="KW-0249">Electron transport</keyword>
<evidence type="ECO:0000256" key="6">
    <source>
        <dbReference type="PROSITE-ProRule" id="PRU00433"/>
    </source>
</evidence>
<dbReference type="Proteomes" id="UP000622580">
    <property type="component" value="Unassembled WGS sequence"/>
</dbReference>
<dbReference type="PRINTS" id="PR00604">
    <property type="entry name" value="CYTCHRMECIAB"/>
</dbReference>
<name>A0A941HXT7_9CAUL</name>
<evidence type="ECO:0000259" key="8">
    <source>
        <dbReference type="PROSITE" id="PS51007"/>
    </source>
</evidence>
<feature type="domain" description="Cytochrome c" evidence="8">
    <location>
        <begin position="31"/>
        <end position="132"/>
    </location>
</feature>
<proteinExistence type="predicted"/>
<evidence type="ECO:0000256" key="7">
    <source>
        <dbReference type="SAM" id="SignalP"/>
    </source>
</evidence>
<dbReference type="GO" id="GO:0009055">
    <property type="term" value="F:electron transfer activity"/>
    <property type="evidence" value="ECO:0007669"/>
    <property type="project" value="InterPro"/>
</dbReference>
<keyword evidence="10" id="KW-1185">Reference proteome</keyword>
<feature type="signal peptide" evidence="7">
    <location>
        <begin position="1"/>
        <end position="30"/>
    </location>
</feature>
<organism evidence="9 10">
    <name type="scientific">Phenylobacterium glaciei</name>
    <dbReference type="NCBI Taxonomy" id="2803784"/>
    <lineage>
        <taxon>Bacteria</taxon>
        <taxon>Pseudomonadati</taxon>
        <taxon>Pseudomonadota</taxon>
        <taxon>Alphaproteobacteria</taxon>
        <taxon>Caulobacterales</taxon>
        <taxon>Caulobacteraceae</taxon>
        <taxon>Phenylobacterium</taxon>
    </lineage>
</organism>
<dbReference type="PANTHER" id="PTHR11961">
    <property type="entry name" value="CYTOCHROME C"/>
    <property type="match status" value="1"/>
</dbReference>
<protein>
    <submittedName>
        <fullName evidence="9">Cytochrome c family protein</fullName>
    </submittedName>
</protein>
<dbReference type="PROSITE" id="PS51007">
    <property type="entry name" value="CYTC"/>
    <property type="match status" value="1"/>
</dbReference>